<accession>A0A4R3HT14</accession>
<proteinExistence type="predicted"/>
<dbReference type="EMBL" id="SLZQ01000010">
    <property type="protein sequence ID" value="TCS35613.1"/>
    <property type="molecule type" value="Genomic_DNA"/>
</dbReference>
<name>A0A4R3HT14_PAULE</name>
<evidence type="ECO:0008006" key="3">
    <source>
        <dbReference type="Google" id="ProtNLM"/>
    </source>
</evidence>
<reference evidence="1 2" key="1">
    <citation type="submission" date="2019-03" db="EMBL/GenBank/DDBJ databases">
        <title>Genomic Encyclopedia of Type Strains, Phase IV (KMG-IV): sequencing the most valuable type-strain genomes for metagenomic binning, comparative biology and taxonomic classification.</title>
        <authorList>
            <person name="Goeker M."/>
        </authorList>
    </citation>
    <scope>NUCLEOTIDE SEQUENCE [LARGE SCALE GENOMIC DNA]</scope>
    <source>
        <strain evidence="1 2">DSM 7445</strain>
    </source>
</reference>
<dbReference type="Proteomes" id="UP000295382">
    <property type="component" value="Unassembled WGS sequence"/>
</dbReference>
<evidence type="ECO:0000313" key="1">
    <source>
        <dbReference type="EMBL" id="TCS35613.1"/>
    </source>
</evidence>
<sequence length="287" mass="31844">MATELKHFIEYASQAADNVLSFPMTQLYPKGYREQVWCRGTDFRRNASGAILCTLNNAEGAMCARISRPDVKLESFKNWQVMLVDLVTVSLNGKLTAEVMRLRTEGGKPGSYLDLMPRAVCALPRKLDELRELIQYIQAKELRQVLETAFSDAKIVLPFLTCFGGRESYTYPSGLLAKTVAAAKVAIGMGFESQEEADMVLTTAILYDLGRIQDVNLTAETIRKATGIVPHAATLDLVRLALNPAKNRLHASLEEILATGYCDQYPSLHRKMKQQTALAKINVALLD</sequence>
<evidence type="ECO:0000313" key="2">
    <source>
        <dbReference type="Proteomes" id="UP000295382"/>
    </source>
</evidence>
<keyword evidence="2" id="KW-1185">Reference proteome</keyword>
<dbReference type="OrthoDB" id="6190309at2"/>
<comment type="caution">
    <text evidence="1">The sequence shown here is derived from an EMBL/GenBank/DDBJ whole genome shotgun (WGS) entry which is preliminary data.</text>
</comment>
<organism evidence="1 2">
    <name type="scientific">Paucimonas lemoignei</name>
    <name type="common">Pseudomonas lemoignei</name>
    <dbReference type="NCBI Taxonomy" id="29443"/>
    <lineage>
        <taxon>Bacteria</taxon>
        <taxon>Pseudomonadati</taxon>
        <taxon>Pseudomonadota</taxon>
        <taxon>Betaproteobacteria</taxon>
        <taxon>Burkholderiales</taxon>
        <taxon>Burkholderiaceae</taxon>
        <taxon>Paucimonas</taxon>
    </lineage>
</organism>
<gene>
    <name evidence="1" type="ORF">EDC30_11082</name>
</gene>
<protein>
    <recommendedName>
        <fullName evidence="3">HD domain-containing protein</fullName>
    </recommendedName>
</protein>
<dbReference type="AlphaFoldDB" id="A0A4R3HT14"/>